<accession>A0A166AXT5</accession>
<dbReference type="GO" id="GO:0005737">
    <property type="term" value="C:cytoplasm"/>
    <property type="evidence" value="ECO:0007669"/>
    <property type="project" value="UniProtKB-SubCell"/>
</dbReference>
<keyword evidence="6 7" id="KW-0378">Hydrolase</keyword>
<evidence type="ECO:0000256" key="7">
    <source>
        <dbReference type="HAMAP-Rule" id="MF_00756"/>
    </source>
</evidence>
<dbReference type="NCBIfam" id="NF046111">
    <property type="entry name" value="RNaseP3Mthb"/>
    <property type="match status" value="1"/>
</dbReference>
<name>A0A166AXT5_9EURY</name>
<comment type="catalytic activity">
    <reaction evidence="7">
        <text>Endonucleolytic cleavage of RNA, removing 5'-extranucleotides from tRNA precursor.</text>
        <dbReference type="EC" id="3.1.26.5"/>
    </reaction>
</comment>
<dbReference type="HAMAP" id="MF_00756">
    <property type="entry name" value="RNase_P_3"/>
    <property type="match status" value="1"/>
</dbReference>
<gene>
    <name evidence="7" type="primary">rnp3</name>
    <name evidence="8" type="ORF">MBCUR_10190</name>
</gene>
<evidence type="ECO:0000256" key="5">
    <source>
        <dbReference type="ARBA" id="ARBA00022759"/>
    </source>
</evidence>
<dbReference type="PATRIC" id="fig|49547.3.peg.1088"/>
<keyword evidence="9" id="KW-1185">Reference proteome</keyword>
<comment type="similarity">
    <text evidence="1 7">Belongs to the eukaryotic/archaeal RNase P protein component 3 family.</text>
</comment>
<evidence type="ECO:0000256" key="2">
    <source>
        <dbReference type="ARBA" id="ARBA00022490"/>
    </source>
</evidence>
<dbReference type="PANTHER" id="PTHR13031">
    <property type="entry name" value="RIBONUCLEASE P SUBUNIT P30"/>
    <property type="match status" value="1"/>
</dbReference>
<dbReference type="STRING" id="49547.MBCUR_10190"/>
<comment type="subcellular location">
    <subcellularLocation>
        <location evidence="7">Cytoplasm</location>
    </subcellularLocation>
</comment>
<dbReference type="Proteomes" id="UP000077245">
    <property type="component" value="Unassembled WGS sequence"/>
</dbReference>
<comment type="subunit">
    <text evidence="7">Consists of a catalytic RNA component and at least 4-5 protein subunits.</text>
</comment>
<dbReference type="OrthoDB" id="85765at2157"/>
<dbReference type="SUPFAM" id="SSF89550">
    <property type="entry name" value="PHP domain-like"/>
    <property type="match status" value="1"/>
</dbReference>
<evidence type="ECO:0000256" key="6">
    <source>
        <dbReference type="ARBA" id="ARBA00022801"/>
    </source>
</evidence>
<evidence type="ECO:0000313" key="9">
    <source>
        <dbReference type="Proteomes" id="UP000077245"/>
    </source>
</evidence>
<reference evidence="8 9" key="1">
    <citation type="submission" date="2016-04" db="EMBL/GenBank/DDBJ databases">
        <title>Genome sequence of Methanobrevibacter curvatus DSM 11111.</title>
        <authorList>
            <person name="Poehlein A."/>
            <person name="Seedorf H."/>
            <person name="Daniel R."/>
        </authorList>
    </citation>
    <scope>NUCLEOTIDE SEQUENCE [LARGE SCALE GENOMIC DNA]</scope>
    <source>
        <strain evidence="8 9">DSM 11111</strain>
    </source>
</reference>
<dbReference type="InterPro" id="IPR002738">
    <property type="entry name" value="RNase_P_p30"/>
</dbReference>
<evidence type="ECO:0000256" key="1">
    <source>
        <dbReference type="ARBA" id="ARBA00007331"/>
    </source>
</evidence>
<sequence>MEKMAFFDLHIVGKDFKTDLENVSEAFRLGWTSVGLIYSEKNFNLHFEYKKQLISKIEDDFDLNQNNTNMSSLNNFKSIYFGLELSSNNPNDIRKYNQKYSNKYDLFMVLGGSDKINRLVCENRQVDILSKPYNKRHDCGINHVLAKLAFDNNITIELCFNDLLSSFLSYRSKILSYFRDIILLQRKFKFPLIFSSKGSSIFDLRSPFDEIAILKSLDLNDNEIKSSLNTFAYDLIKFNKEKKDMPVLGVKCLNKEDIKNNNVSGDYKQ</sequence>
<dbReference type="GO" id="GO:0004526">
    <property type="term" value="F:ribonuclease P activity"/>
    <property type="evidence" value="ECO:0007669"/>
    <property type="project" value="UniProtKB-UniRule"/>
</dbReference>
<dbReference type="GO" id="GO:0003723">
    <property type="term" value="F:RNA binding"/>
    <property type="evidence" value="ECO:0007669"/>
    <property type="project" value="TreeGrafter"/>
</dbReference>
<comment type="function">
    <text evidence="7">Part of ribonuclease P, a protein complex that generates mature tRNA molecules by cleaving their 5'-ends.</text>
</comment>
<dbReference type="EMBL" id="LWMV01000165">
    <property type="protein sequence ID" value="KZX12608.1"/>
    <property type="molecule type" value="Genomic_DNA"/>
</dbReference>
<keyword evidence="4 7" id="KW-0540">Nuclease</keyword>
<keyword evidence="3 7" id="KW-0819">tRNA processing</keyword>
<dbReference type="GO" id="GO:0001682">
    <property type="term" value="P:tRNA 5'-leader removal"/>
    <property type="evidence" value="ECO:0007669"/>
    <property type="project" value="UniProtKB-UniRule"/>
</dbReference>
<keyword evidence="2 7" id="KW-0963">Cytoplasm</keyword>
<keyword evidence="5 7" id="KW-0255">Endonuclease</keyword>
<evidence type="ECO:0000256" key="4">
    <source>
        <dbReference type="ARBA" id="ARBA00022722"/>
    </source>
</evidence>
<dbReference type="PANTHER" id="PTHR13031:SF0">
    <property type="entry name" value="RIBONUCLEASE P PROTEIN SUBUNIT P30"/>
    <property type="match status" value="1"/>
</dbReference>
<dbReference type="Pfam" id="PF01876">
    <property type="entry name" value="RNase_P_p30"/>
    <property type="match status" value="1"/>
</dbReference>
<protein>
    <recommendedName>
        <fullName evidence="7">Ribonuclease P protein component 3</fullName>
        <shortName evidence="7">RNase P component 3</shortName>
        <ecNumber evidence="7">3.1.26.5</ecNumber>
    </recommendedName>
    <alternativeName>
        <fullName evidence="7">Rpp30</fullName>
    </alternativeName>
</protein>
<evidence type="ECO:0000256" key="3">
    <source>
        <dbReference type="ARBA" id="ARBA00022694"/>
    </source>
</evidence>
<dbReference type="Gene3D" id="3.20.20.140">
    <property type="entry name" value="Metal-dependent hydrolases"/>
    <property type="match status" value="1"/>
</dbReference>
<organism evidence="8 9">
    <name type="scientific">Methanobrevibacter curvatus</name>
    <dbReference type="NCBI Taxonomy" id="49547"/>
    <lineage>
        <taxon>Archaea</taxon>
        <taxon>Methanobacteriati</taxon>
        <taxon>Methanobacteriota</taxon>
        <taxon>Methanomada group</taxon>
        <taxon>Methanobacteria</taxon>
        <taxon>Methanobacteriales</taxon>
        <taxon>Methanobacteriaceae</taxon>
        <taxon>Methanobrevibacter</taxon>
    </lineage>
</organism>
<dbReference type="AlphaFoldDB" id="A0A166AXT5"/>
<evidence type="ECO:0000313" key="8">
    <source>
        <dbReference type="EMBL" id="KZX12608.1"/>
    </source>
</evidence>
<proteinExistence type="inferred from homology"/>
<dbReference type="EC" id="3.1.26.5" evidence="7"/>
<dbReference type="GO" id="GO:0030677">
    <property type="term" value="C:ribonuclease P complex"/>
    <property type="evidence" value="ECO:0007669"/>
    <property type="project" value="UniProtKB-UniRule"/>
</dbReference>
<dbReference type="InterPro" id="IPR016195">
    <property type="entry name" value="Pol/histidinol_Pase-like"/>
</dbReference>
<comment type="caution">
    <text evidence="8">The sequence shown here is derived from an EMBL/GenBank/DDBJ whole genome shotgun (WGS) entry which is preliminary data.</text>
</comment>
<dbReference type="RefSeq" id="WP_084269513.1">
    <property type="nucleotide sequence ID" value="NZ_LWMV01000165.1"/>
</dbReference>
<dbReference type="InterPro" id="IPR023539">
    <property type="entry name" value="RNase_P_comp-3_arc"/>
</dbReference>